<evidence type="ECO:0000256" key="6">
    <source>
        <dbReference type="ARBA" id="ARBA00022676"/>
    </source>
</evidence>
<dbReference type="UniPathway" id="UPA00196"/>
<feature type="transmembrane region" description="Helical" evidence="12">
    <location>
        <begin position="257"/>
        <end position="275"/>
    </location>
</feature>
<dbReference type="GO" id="GO:0005789">
    <property type="term" value="C:endoplasmic reticulum membrane"/>
    <property type="evidence" value="ECO:0007669"/>
    <property type="project" value="UniProtKB-SubCell"/>
</dbReference>
<dbReference type="GO" id="GO:0004376">
    <property type="term" value="F:GPI mannosyltransferase activity"/>
    <property type="evidence" value="ECO:0007669"/>
    <property type="project" value="InterPro"/>
</dbReference>
<feature type="transmembrane region" description="Helical" evidence="12">
    <location>
        <begin position="119"/>
        <end position="142"/>
    </location>
</feature>
<evidence type="ECO:0000256" key="8">
    <source>
        <dbReference type="ARBA" id="ARBA00022692"/>
    </source>
</evidence>
<accession>A0A6A5SZA8</accession>
<dbReference type="EMBL" id="ML976010">
    <property type="protein sequence ID" value="KAF1945340.1"/>
    <property type="molecule type" value="Genomic_DNA"/>
</dbReference>
<name>A0A6A5SZA8_9PLEO</name>
<evidence type="ECO:0000256" key="9">
    <source>
        <dbReference type="ARBA" id="ARBA00022824"/>
    </source>
</evidence>
<dbReference type="GO" id="GO:0031501">
    <property type="term" value="C:mannosyltransferase complex"/>
    <property type="evidence" value="ECO:0007669"/>
    <property type="project" value="TreeGrafter"/>
</dbReference>
<dbReference type="InterPro" id="IPR007315">
    <property type="entry name" value="PIG-V/Gpi18"/>
</dbReference>
<dbReference type="GO" id="GO:0000009">
    <property type="term" value="F:alpha-1,6-mannosyltransferase activity"/>
    <property type="evidence" value="ECO:0007669"/>
    <property type="project" value="InterPro"/>
</dbReference>
<keyword evidence="7 12" id="KW-0808">Transferase</keyword>
<keyword evidence="10 12" id="KW-1133">Transmembrane helix</keyword>
<evidence type="ECO:0000256" key="3">
    <source>
        <dbReference type="ARBA" id="ARBA00008698"/>
    </source>
</evidence>
<gene>
    <name evidence="13" type="ORF">EJ02DRAFT_451639</name>
</gene>
<evidence type="ECO:0000256" key="1">
    <source>
        <dbReference type="ARBA" id="ARBA00004477"/>
    </source>
</evidence>
<evidence type="ECO:0000256" key="4">
    <source>
        <dbReference type="ARBA" id="ARBA00013795"/>
    </source>
</evidence>
<dbReference type="EC" id="2.4.1.-" evidence="12"/>
<keyword evidence="11 12" id="KW-0472">Membrane</keyword>
<feature type="transmembrane region" description="Helical" evidence="12">
    <location>
        <begin position="21"/>
        <end position="39"/>
    </location>
</feature>
<evidence type="ECO:0000256" key="7">
    <source>
        <dbReference type="ARBA" id="ARBA00022679"/>
    </source>
</evidence>
<keyword evidence="14" id="KW-1185">Reference proteome</keyword>
<dbReference type="OrthoDB" id="10252502at2759"/>
<evidence type="ECO:0000256" key="2">
    <source>
        <dbReference type="ARBA" id="ARBA00004687"/>
    </source>
</evidence>
<comment type="similarity">
    <text evidence="3 12">Belongs to the PIGV family.</text>
</comment>
<dbReference type="GO" id="GO:0006506">
    <property type="term" value="P:GPI anchor biosynthetic process"/>
    <property type="evidence" value="ECO:0007669"/>
    <property type="project" value="UniProtKB-UniPathway"/>
</dbReference>
<comment type="caution">
    <text evidence="12">Lacks conserved residue(s) required for the propagation of feature annotation.</text>
</comment>
<dbReference type="Proteomes" id="UP000800038">
    <property type="component" value="Unassembled WGS sequence"/>
</dbReference>
<evidence type="ECO:0000256" key="10">
    <source>
        <dbReference type="ARBA" id="ARBA00022989"/>
    </source>
</evidence>
<sequence length="462" mass="51723">MANRTERSEKGRLRQLVTLFFLWKVLLFFLAAFCPGPGYDTSALILFDTSTHRHNNFDNITRYDRLTLSFFRWDALYFIKAAERGQVHEQEWAFSWAYSHLLRLTGQFMSGNTECSLQYYILAGIIISNASHLLSVLVLYRLLTLILEPQQPRVIPFVAAVLHILTPASLFMCAPYAEALFSLLNFTGMLLYAQSRALADARKSSILEDAYKLGSGLFFSAATLMRSNGLLSGAIFLYDVARYLPRIMSAQLSIRDFGRVCITCVAGALLALGSLGPQYLAYAEFCNPKNGADTRPWCGKSLPSIYSWVQSHYWNVGLFRYWTISNLPLFLLAAPMLWLLVTSSVTILRSCVQRPLPGHLAPRVSGTFNSRNGSSAICKLPELALPQLLLAVAAMTTFHVQIVNRIASGYPIWYLIIARWLVDRQTTSSIGKKSQYGQCCVRGIVIYALAQGVLFANFLPPA</sequence>
<protein>
    <recommendedName>
        <fullName evidence="4 12">GPI mannosyltransferase 2</fullName>
        <ecNumber evidence="12">2.4.1.-</ecNumber>
    </recommendedName>
</protein>
<keyword evidence="8 12" id="KW-0812">Transmembrane</keyword>
<comment type="pathway">
    <text evidence="2 12">Glycolipid biosynthesis; glycosylphosphatidylinositol-anchor biosynthesis.</text>
</comment>
<evidence type="ECO:0000313" key="13">
    <source>
        <dbReference type="EMBL" id="KAF1945340.1"/>
    </source>
</evidence>
<keyword evidence="9 12" id="KW-0256">Endoplasmic reticulum</keyword>
<feature type="transmembrane region" description="Helical" evidence="12">
    <location>
        <begin position="439"/>
        <end position="459"/>
    </location>
</feature>
<keyword evidence="6 12" id="KW-0328">Glycosyltransferase</keyword>
<keyword evidence="5 12" id="KW-0337">GPI-anchor biosynthesis</keyword>
<evidence type="ECO:0000313" key="14">
    <source>
        <dbReference type="Proteomes" id="UP000800038"/>
    </source>
</evidence>
<dbReference type="AlphaFoldDB" id="A0A6A5SZA8"/>
<evidence type="ECO:0000256" key="11">
    <source>
        <dbReference type="ARBA" id="ARBA00023136"/>
    </source>
</evidence>
<feature type="transmembrane region" description="Helical" evidence="12">
    <location>
        <begin position="217"/>
        <end position="237"/>
    </location>
</feature>
<feature type="transmembrane region" description="Helical" evidence="12">
    <location>
        <begin position="327"/>
        <end position="348"/>
    </location>
</feature>
<comment type="subcellular location">
    <subcellularLocation>
        <location evidence="1 12">Endoplasmic reticulum membrane</location>
        <topology evidence="1 12">Multi-pass membrane protein</topology>
    </subcellularLocation>
</comment>
<dbReference type="PANTHER" id="PTHR12468:SF2">
    <property type="entry name" value="GPI MANNOSYLTRANSFERASE 2"/>
    <property type="match status" value="1"/>
</dbReference>
<comment type="function">
    <text evidence="12">Mannosyltransferase involved in glycosylphosphatidylinositol-anchor biosynthesis.</text>
</comment>
<feature type="transmembrane region" description="Helical" evidence="12">
    <location>
        <begin position="154"/>
        <end position="177"/>
    </location>
</feature>
<organism evidence="13 14">
    <name type="scientific">Clathrospora elynae</name>
    <dbReference type="NCBI Taxonomy" id="706981"/>
    <lineage>
        <taxon>Eukaryota</taxon>
        <taxon>Fungi</taxon>
        <taxon>Dikarya</taxon>
        <taxon>Ascomycota</taxon>
        <taxon>Pezizomycotina</taxon>
        <taxon>Dothideomycetes</taxon>
        <taxon>Pleosporomycetidae</taxon>
        <taxon>Pleosporales</taxon>
        <taxon>Diademaceae</taxon>
        <taxon>Clathrospora</taxon>
    </lineage>
</organism>
<dbReference type="PANTHER" id="PTHR12468">
    <property type="entry name" value="GPI MANNOSYLTRANSFERASE 2"/>
    <property type="match status" value="1"/>
</dbReference>
<proteinExistence type="inferred from homology"/>
<dbReference type="Pfam" id="PF04188">
    <property type="entry name" value="Mannosyl_trans2"/>
    <property type="match status" value="1"/>
</dbReference>
<evidence type="ECO:0000256" key="5">
    <source>
        <dbReference type="ARBA" id="ARBA00022502"/>
    </source>
</evidence>
<reference evidence="13" key="1">
    <citation type="journal article" date="2020" name="Stud. Mycol.">
        <title>101 Dothideomycetes genomes: a test case for predicting lifestyles and emergence of pathogens.</title>
        <authorList>
            <person name="Haridas S."/>
            <person name="Albert R."/>
            <person name="Binder M."/>
            <person name="Bloem J."/>
            <person name="Labutti K."/>
            <person name="Salamov A."/>
            <person name="Andreopoulos B."/>
            <person name="Baker S."/>
            <person name="Barry K."/>
            <person name="Bills G."/>
            <person name="Bluhm B."/>
            <person name="Cannon C."/>
            <person name="Castanera R."/>
            <person name="Culley D."/>
            <person name="Daum C."/>
            <person name="Ezra D."/>
            <person name="Gonzalez J."/>
            <person name="Henrissat B."/>
            <person name="Kuo A."/>
            <person name="Liang C."/>
            <person name="Lipzen A."/>
            <person name="Lutzoni F."/>
            <person name="Magnuson J."/>
            <person name="Mondo S."/>
            <person name="Nolan M."/>
            <person name="Ohm R."/>
            <person name="Pangilinan J."/>
            <person name="Park H.-J."/>
            <person name="Ramirez L."/>
            <person name="Alfaro M."/>
            <person name="Sun H."/>
            <person name="Tritt A."/>
            <person name="Yoshinaga Y."/>
            <person name="Zwiers L.-H."/>
            <person name="Turgeon B."/>
            <person name="Goodwin S."/>
            <person name="Spatafora J."/>
            <person name="Crous P."/>
            <person name="Grigoriev I."/>
        </authorList>
    </citation>
    <scope>NUCLEOTIDE SEQUENCE</scope>
    <source>
        <strain evidence="13">CBS 161.51</strain>
    </source>
</reference>
<evidence type="ECO:0000256" key="12">
    <source>
        <dbReference type="RuleBase" id="RU363112"/>
    </source>
</evidence>